<feature type="compositionally biased region" description="Basic and acidic residues" evidence="11">
    <location>
        <begin position="858"/>
        <end position="868"/>
    </location>
</feature>
<dbReference type="Pfam" id="PF00271">
    <property type="entry name" value="Helicase_C"/>
    <property type="match status" value="1"/>
</dbReference>
<dbReference type="SMART" id="SM00847">
    <property type="entry name" value="HA2"/>
    <property type="match status" value="1"/>
</dbReference>
<sequence length="1653" mass="184597">MKDLGAGRETKRQKFEEALLLEQTGRGNAESKSILYEERSVKNWEDDEDMRKIFKPAENPKESSDDEDPKDKNTSVFIDYRPKAPVGTGFGFSNIPTVEKVKSTSYNWRSKLAAAKAKKHGIDLAEIDGETSSEDEEGSGDSDASGSESGFGSDQEDEEDEEEEEAVSADEDDEWTGFDDKPAKADTLDVNENNDDEEEEEDDEDKDEDEEEEEEDDEEDDEEEEEDEEEDQDPFAEKKSKGQMFNDWAKTQNDEQPLNLEIPKYEGTYVPVERPEDKEALPVDFSNPHLKNDRKAFFVNVNRSEEVQAVRLKLPVVAEEQRIMEAIHNNDCVVICGETGSGKTTQVPQFLFESGYGNPGSDNPGLIGITQPRRVAAVSMAKRVTEELGDKGHVVGYQIRFDANVKSDTALKFMTDGVLLRELSNDFALTKYSAIIIDEAHERNVNTDILIGVLSRILKLRREMATENPEKFKPLKLIIMSATLRVSDFTENTTLFDVPPPVLKVDARQYPVSVHFNKKTPFNYLDEVHRKACKIHQKLPPGGILIFLTGQNEITTMCKRLKKAFPFKKRVSEPKKEADISVRVNSKDAVAEVEDIDFGIDINDNEVDDFDVAEEEEDEEGFDETLEEGQDANAPLHVLPLYSLLPTKEQMKVFEEPPAGSRLCVVATNVAETSLTIPGIRYVVDCGRSKERVYDEETGVQQFMVNWISKASAGQRSGRAGRTGPGHCYRVFSSAVYERDFEQFSKPEILRMPIDGLVLQMKAMGIDKIVNFPFPTPPDRNSLQKGLNLLKYLGALNEKENLTTLGRSMSLFPLSPRFAKMLIIGDQLECLPYIVGIVAGLSVGDPFIGQHELGIAKKPEIPAPKTDEDRDDYDEQPEEEPESIEEKEFKRQMKADYHKVHAKFASLDPKSDALKLLCAVCAYDFTKTRDDFCRSHYLRHKIMEEIKKLRGQVSYIVAVNTKSDAVDATVAKLSSKLKPPTATQVKAIKQMISAGFLDQIAVRADIVRTDLPLRSKTRIISFPYMTLFPSRLRTSAHEELDPFVYIHPGSVLTEAGSVPPDYVVYHSLQVSQNNSNIEETDASGNPALGKIRMKVLCDITPAQLTNVAKESSLITYSKPLGPPYGPKMITPTKRECWVVPRMGAAIGTELGTQLLDAKAVPADLSIANTHTFLQDDKAEKSSIRTKVTDATYSKTSSLYPFYNDLKLAYKYQLLNYAIGSEEYRVLTDLFNFSLDLILREGVRFSLLLPDEVLADEGHVLLNGKGTEDGPVSTEVAAVDTSIPQGVEDNKPEQEEDAYEEDEFEADVLDGFQKIYADVQEQYGESFFVLTQNGPLFSTNNGKSTLDPRDFKIPSIFNTTRSLPYSGPTASYQLSYISPKISMVPHPAIPPTEFMTGFVHPSSVSLPLPKFLNNGPYQSFAPTVDQANAVVDETVVNTVWYEKYSKKVAESNGAIQAIIDDKVNEAKASQNGDSSKQENGKKSEESSDNNDKGDVEMPDVDASTDAISPDTAVEKILSETAEEDLDFLSTLTWAPDHFIDEDEIEAAKTNTEQALLSRLILELQNKQRVRLAKSDASAFVVTPEERRLAIKIQNILARLVGETTPAELQVQPSPKYPVLQAAYPGVLQVSEVKQPQSSGGMRPSRYTTKKYRKQ</sequence>
<evidence type="ECO:0000313" key="15">
    <source>
        <dbReference type="Proteomes" id="UP000750522"/>
    </source>
</evidence>
<evidence type="ECO:0000256" key="5">
    <source>
        <dbReference type="ARBA" id="ARBA00022801"/>
    </source>
</evidence>
<dbReference type="InterPro" id="IPR011545">
    <property type="entry name" value="DEAD/DEAH_box_helicase_dom"/>
</dbReference>
<keyword evidence="9" id="KW-0539">Nucleus</keyword>
<evidence type="ECO:0000256" key="11">
    <source>
        <dbReference type="SAM" id="MobiDB-lite"/>
    </source>
</evidence>
<feature type="compositionally biased region" description="Basic and acidic residues" evidence="11">
    <location>
        <begin position="178"/>
        <end position="187"/>
    </location>
</feature>
<dbReference type="Gene3D" id="3.40.50.300">
    <property type="entry name" value="P-loop containing nucleotide triphosphate hydrolases"/>
    <property type="match status" value="2"/>
</dbReference>
<feature type="compositionally biased region" description="Acidic residues" evidence="11">
    <location>
        <begin position="125"/>
        <end position="140"/>
    </location>
</feature>
<dbReference type="SUPFAM" id="SSF52540">
    <property type="entry name" value="P-loop containing nucleoside triphosphate hydrolases"/>
    <property type="match status" value="1"/>
</dbReference>
<evidence type="ECO:0000256" key="1">
    <source>
        <dbReference type="ARBA" id="ARBA00004604"/>
    </source>
</evidence>
<feature type="region of interest" description="Disordered" evidence="11">
    <location>
        <begin position="1630"/>
        <end position="1653"/>
    </location>
</feature>
<dbReference type="PANTHER" id="PTHR18934">
    <property type="entry name" value="ATP-DEPENDENT RNA HELICASE"/>
    <property type="match status" value="1"/>
</dbReference>
<dbReference type="EC" id="3.6.4.13" evidence="3"/>
<dbReference type="GO" id="GO:0016787">
    <property type="term" value="F:hydrolase activity"/>
    <property type="evidence" value="ECO:0007669"/>
    <property type="project" value="UniProtKB-KW"/>
</dbReference>
<feature type="compositionally biased region" description="Low complexity" evidence="11">
    <location>
        <begin position="141"/>
        <end position="153"/>
    </location>
</feature>
<dbReference type="Proteomes" id="UP000750522">
    <property type="component" value="Unassembled WGS sequence"/>
</dbReference>
<evidence type="ECO:0000256" key="8">
    <source>
        <dbReference type="ARBA" id="ARBA00022884"/>
    </source>
</evidence>
<evidence type="ECO:0000256" key="2">
    <source>
        <dbReference type="ARBA" id="ARBA00008792"/>
    </source>
</evidence>
<dbReference type="Pfam" id="PF21010">
    <property type="entry name" value="HA2_C"/>
    <property type="match status" value="1"/>
</dbReference>
<dbReference type="GO" id="GO:0005730">
    <property type="term" value="C:nucleolus"/>
    <property type="evidence" value="ECO:0007669"/>
    <property type="project" value="UniProtKB-SubCell"/>
</dbReference>
<protein>
    <recommendedName>
        <fullName evidence="3">RNA helicase</fullName>
        <ecNumber evidence="3">3.6.4.13</ecNumber>
    </recommendedName>
</protein>
<keyword evidence="8" id="KW-0694">RNA-binding</keyword>
<comment type="caution">
    <text evidence="14">The sequence shown here is derived from an EMBL/GenBank/DDBJ whole genome shotgun (WGS) entry which is preliminary data.</text>
</comment>
<feature type="region of interest" description="Disordered" evidence="11">
    <location>
        <begin position="1465"/>
        <end position="1508"/>
    </location>
</feature>
<dbReference type="Pfam" id="PF00270">
    <property type="entry name" value="DEAD"/>
    <property type="match status" value="1"/>
</dbReference>
<evidence type="ECO:0000259" key="12">
    <source>
        <dbReference type="PROSITE" id="PS51192"/>
    </source>
</evidence>
<dbReference type="InterPro" id="IPR048333">
    <property type="entry name" value="HA2_WH"/>
</dbReference>
<dbReference type="GO" id="GO:0003723">
    <property type="term" value="F:RNA binding"/>
    <property type="evidence" value="ECO:0007669"/>
    <property type="project" value="UniProtKB-KW"/>
</dbReference>
<keyword evidence="6" id="KW-0347">Helicase</keyword>
<comment type="subcellular location">
    <subcellularLocation>
        <location evidence="1">Nucleus</location>
        <location evidence="1">Nucleolus</location>
    </subcellularLocation>
</comment>
<dbReference type="GO" id="GO:0003724">
    <property type="term" value="F:RNA helicase activity"/>
    <property type="evidence" value="ECO:0007669"/>
    <property type="project" value="UniProtKB-EC"/>
</dbReference>
<dbReference type="CDD" id="cd17982">
    <property type="entry name" value="DEXHc_DHX37"/>
    <property type="match status" value="1"/>
</dbReference>
<dbReference type="InterPro" id="IPR011709">
    <property type="entry name" value="DEAD-box_helicase_OB_fold"/>
</dbReference>
<feature type="compositionally biased region" description="Acidic residues" evidence="11">
    <location>
        <begin position="192"/>
        <end position="234"/>
    </location>
</feature>
<dbReference type="CDD" id="cd18791">
    <property type="entry name" value="SF2_C_RHA"/>
    <property type="match status" value="1"/>
</dbReference>
<dbReference type="PROSITE" id="PS00690">
    <property type="entry name" value="DEAH_ATP_HELICASE"/>
    <property type="match status" value="1"/>
</dbReference>
<feature type="domain" description="Helicase ATP-binding" evidence="12">
    <location>
        <begin position="324"/>
        <end position="502"/>
    </location>
</feature>
<keyword evidence="5" id="KW-0378">Hydrolase</keyword>
<accession>A0A9P5G593</accession>
<evidence type="ECO:0000256" key="7">
    <source>
        <dbReference type="ARBA" id="ARBA00022840"/>
    </source>
</evidence>
<dbReference type="InterPro" id="IPR001650">
    <property type="entry name" value="Helicase_C-like"/>
</dbReference>
<proteinExistence type="inferred from homology"/>
<name>A0A9P5G593_GEOCN</name>
<feature type="compositionally biased region" description="Basic and acidic residues" evidence="11">
    <location>
        <begin position="1474"/>
        <end position="1494"/>
    </location>
</feature>
<feature type="domain" description="Helicase C-terminal" evidence="13">
    <location>
        <begin position="585"/>
        <end position="765"/>
    </location>
</feature>
<evidence type="ECO:0000256" key="4">
    <source>
        <dbReference type="ARBA" id="ARBA00022741"/>
    </source>
</evidence>
<dbReference type="InterPro" id="IPR007502">
    <property type="entry name" value="Helicase-assoc_dom"/>
</dbReference>
<comment type="catalytic activity">
    <reaction evidence="10">
        <text>ATP + H2O = ADP + phosphate + H(+)</text>
        <dbReference type="Rhea" id="RHEA:13065"/>
        <dbReference type="ChEBI" id="CHEBI:15377"/>
        <dbReference type="ChEBI" id="CHEBI:15378"/>
        <dbReference type="ChEBI" id="CHEBI:30616"/>
        <dbReference type="ChEBI" id="CHEBI:43474"/>
        <dbReference type="ChEBI" id="CHEBI:456216"/>
        <dbReference type="EC" id="3.6.4.13"/>
    </reaction>
</comment>
<dbReference type="PROSITE" id="PS51192">
    <property type="entry name" value="HELICASE_ATP_BIND_1"/>
    <property type="match status" value="1"/>
</dbReference>
<evidence type="ECO:0000313" key="14">
    <source>
        <dbReference type="EMBL" id="KAF5099949.1"/>
    </source>
</evidence>
<keyword evidence="7" id="KW-0067">ATP-binding</keyword>
<dbReference type="SMART" id="SM00490">
    <property type="entry name" value="HELICc"/>
    <property type="match status" value="1"/>
</dbReference>
<dbReference type="InterPro" id="IPR014001">
    <property type="entry name" value="Helicase_ATP-bd"/>
</dbReference>
<dbReference type="FunFam" id="3.40.50.300:FF:000637">
    <property type="entry name" value="ATP-dependent RNA helicase DHX37/DHR1"/>
    <property type="match status" value="1"/>
</dbReference>
<dbReference type="PANTHER" id="PTHR18934:SF99">
    <property type="entry name" value="ATP-DEPENDENT RNA HELICASE DHX37-RELATED"/>
    <property type="match status" value="1"/>
</dbReference>
<dbReference type="Pfam" id="PF07717">
    <property type="entry name" value="OB_NTP_bind"/>
    <property type="match status" value="1"/>
</dbReference>
<evidence type="ECO:0000256" key="10">
    <source>
        <dbReference type="ARBA" id="ARBA00047984"/>
    </source>
</evidence>
<feature type="compositionally biased region" description="Acidic residues" evidence="11">
    <location>
        <begin position="869"/>
        <end position="883"/>
    </location>
</feature>
<feature type="region of interest" description="Disordered" evidence="11">
    <location>
        <begin position="858"/>
        <end position="889"/>
    </location>
</feature>
<feature type="compositionally biased region" description="Acidic residues" evidence="11">
    <location>
        <begin position="154"/>
        <end position="177"/>
    </location>
</feature>
<comment type="similarity">
    <text evidence="2">Belongs to the DEAD box helicase family. DEAH subfamily.</text>
</comment>
<dbReference type="SMART" id="SM00487">
    <property type="entry name" value="DEXDc"/>
    <property type="match status" value="1"/>
</dbReference>
<feature type="region of interest" description="Disordered" evidence="11">
    <location>
        <begin position="46"/>
        <end position="96"/>
    </location>
</feature>
<gene>
    <name evidence="14" type="ORF">DV451_002772</name>
</gene>
<dbReference type="Pfam" id="PF04408">
    <property type="entry name" value="WHD_HA2"/>
    <property type="match status" value="1"/>
</dbReference>
<feature type="compositionally biased region" description="Basic and acidic residues" evidence="11">
    <location>
        <begin position="58"/>
        <end position="73"/>
    </location>
</feature>
<reference evidence="14" key="2">
    <citation type="submission" date="2020-01" db="EMBL/GenBank/DDBJ databases">
        <authorList>
            <person name="Perkins V."/>
            <person name="Lessard M.-H."/>
            <person name="Dugat-Bony E."/>
            <person name="Frenette M."/>
            <person name="Labrie S."/>
        </authorList>
    </citation>
    <scope>NUCLEOTIDE SEQUENCE</scope>
    <source>
        <strain evidence="14">LMA-70</strain>
    </source>
</reference>
<dbReference type="GO" id="GO:0000462">
    <property type="term" value="P:maturation of SSU-rRNA from tricistronic rRNA transcript (SSU-rRNA, 5.8S rRNA, LSU-rRNA)"/>
    <property type="evidence" value="ECO:0007669"/>
    <property type="project" value="TreeGrafter"/>
</dbReference>
<dbReference type="FunFam" id="3.40.50.300:FF:003770">
    <property type="entry name" value="ATP-dependent RNA helicase DHR1, putative"/>
    <property type="match status" value="1"/>
</dbReference>
<reference evidence="14" key="1">
    <citation type="journal article" date="2020" name="Front. Microbiol.">
        <title>Phenotypic and Genetic Characterization of the Cheese Ripening Yeast Geotrichum candidum.</title>
        <authorList>
            <person name="Perkins V."/>
            <person name="Vignola S."/>
            <person name="Lessard M.H."/>
            <person name="Plante P.L."/>
            <person name="Corbeil J."/>
            <person name="Dugat-Bony E."/>
            <person name="Frenette M."/>
            <person name="Labrie S."/>
        </authorList>
    </citation>
    <scope>NUCLEOTIDE SEQUENCE</scope>
    <source>
        <strain evidence="14">LMA-70</strain>
    </source>
</reference>
<dbReference type="EMBL" id="QQZK01000053">
    <property type="protein sequence ID" value="KAF5099949.1"/>
    <property type="molecule type" value="Genomic_DNA"/>
</dbReference>
<dbReference type="PROSITE" id="PS51194">
    <property type="entry name" value="HELICASE_CTER"/>
    <property type="match status" value="1"/>
</dbReference>
<dbReference type="InterPro" id="IPR002464">
    <property type="entry name" value="DNA/RNA_helicase_DEAH_CS"/>
</dbReference>
<organism evidence="14 15">
    <name type="scientific">Geotrichum candidum</name>
    <name type="common">Oospora lactis</name>
    <name type="synonym">Dipodascus geotrichum</name>
    <dbReference type="NCBI Taxonomy" id="1173061"/>
    <lineage>
        <taxon>Eukaryota</taxon>
        <taxon>Fungi</taxon>
        <taxon>Dikarya</taxon>
        <taxon>Ascomycota</taxon>
        <taxon>Saccharomycotina</taxon>
        <taxon>Dipodascomycetes</taxon>
        <taxon>Dipodascales</taxon>
        <taxon>Dipodascaceae</taxon>
        <taxon>Geotrichum</taxon>
    </lineage>
</organism>
<dbReference type="Gene3D" id="1.20.120.1080">
    <property type="match status" value="1"/>
</dbReference>
<evidence type="ECO:0000256" key="6">
    <source>
        <dbReference type="ARBA" id="ARBA00022806"/>
    </source>
</evidence>
<keyword evidence="4" id="KW-0547">Nucleotide-binding</keyword>
<dbReference type="GO" id="GO:0005524">
    <property type="term" value="F:ATP binding"/>
    <property type="evidence" value="ECO:0007669"/>
    <property type="project" value="UniProtKB-KW"/>
</dbReference>
<feature type="region of interest" description="Disordered" evidence="11">
    <location>
        <begin position="116"/>
        <end position="243"/>
    </location>
</feature>
<dbReference type="InterPro" id="IPR027417">
    <property type="entry name" value="P-loop_NTPase"/>
</dbReference>
<evidence type="ECO:0000259" key="13">
    <source>
        <dbReference type="PROSITE" id="PS51194"/>
    </source>
</evidence>
<evidence type="ECO:0000256" key="9">
    <source>
        <dbReference type="ARBA" id="ARBA00023242"/>
    </source>
</evidence>
<evidence type="ECO:0000256" key="3">
    <source>
        <dbReference type="ARBA" id="ARBA00012552"/>
    </source>
</evidence>
<dbReference type="GO" id="GO:1990904">
    <property type="term" value="C:ribonucleoprotein complex"/>
    <property type="evidence" value="ECO:0007669"/>
    <property type="project" value="UniProtKB-ARBA"/>
</dbReference>